<dbReference type="eggNOG" id="COG2508">
    <property type="taxonomic scope" value="Bacteria"/>
</dbReference>
<reference evidence="5 6" key="1">
    <citation type="submission" date="2014-02" db="EMBL/GenBank/DDBJ databases">
        <title>Draft genome sequence of Lysinibacillus manganicus DSM 26584T.</title>
        <authorList>
            <person name="Zhang F."/>
            <person name="Wang G."/>
            <person name="Zhang L."/>
        </authorList>
    </citation>
    <scope>NUCLEOTIDE SEQUENCE [LARGE SCALE GENOMIC DNA]</scope>
    <source>
        <strain evidence="5 6">DSM 26584</strain>
    </source>
</reference>
<evidence type="ECO:0000259" key="4">
    <source>
        <dbReference type="Pfam" id="PF17853"/>
    </source>
</evidence>
<accession>A0A0A3IWJ8</accession>
<name>A0A0A3IWJ8_9BACL</name>
<dbReference type="InterPro" id="IPR051448">
    <property type="entry name" value="CdaR-like_regulators"/>
</dbReference>
<protein>
    <recommendedName>
        <fullName evidence="7">PucR family transcriptional regulator</fullName>
    </recommendedName>
</protein>
<dbReference type="RefSeq" id="WP_036184804.1">
    <property type="nucleotide sequence ID" value="NZ_AVDA01000007.1"/>
</dbReference>
<sequence length="555" mass="63823">MEFSVKDLLTLSSLKNANVLSGKQYLHKVVKGSTIMEAPDITDWLQGGELLLTSLYPILSFNEEEQRQFIAKLAEKDISALVIKTHRFVKEIPKSIIDEAEKCRLPIIQIPKEVPYVDIMYPVMEEILDLQVKRLQYYKEIHDQFTALSLANESEEKIIETLEKLIGNPVALFDRNFICLASTSPYLTNFEIVAKNYHVNESEMMKFPHYRQVVKYREQQEKVGHQIVVQIETINHIKTYLLIGEMNKPLQELDFIAVENAATSLSLELVKKFAVAEVDKRFKNDLLEQLIEGKVPPNILYHDANLIGWDIEGSFAVVLLKLRKSADRVSTKKLRRGISKGGNEETLLDESMYRYLPQAITGNKSGLKVVLWKVNLEDRHWLKNIKDNVTKIIEWVNKQDKDIMIQVGIGTLSEDVKTISDSYIKARDALEYGEVLNGKESITSYSELGVFRMLGQFTDTEDLKSFIPPSLQMLLDYQQANKSDLITTLKVFLQCNQNATKASQQLFIHHKTAVYRIERIKEITGMNFDDAEEMLLVQIGLKITELLEREKLNKY</sequence>
<dbReference type="InterPro" id="IPR025736">
    <property type="entry name" value="PucR_C-HTH_dom"/>
</dbReference>
<gene>
    <name evidence="5" type="ORF">CD29_07595</name>
</gene>
<dbReference type="InterPro" id="IPR042070">
    <property type="entry name" value="PucR_C-HTH_sf"/>
</dbReference>
<feature type="domain" description="PucR C-terminal helix-turn-helix" evidence="3">
    <location>
        <begin position="485"/>
        <end position="543"/>
    </location>
</feature>
<dbReference type="PANTHER" id="PTHR33744:SF1">
    <property type="entry name" value="DNA-BINDING TRANSCRIPTIONAL ACTIVATOR ADER"/>
    <property type="match status" value="1"/>
</dbReference>
<dbReference type="Proteomes" id="UP000030416">
    <property type="component" value="Unassembled WGS sequence"/>
</dbReference>
<evidence type="ECO:0000256" key="1">
    <source>
        <dbReference type="ARBA" id="ARBA00006754"/>
    </source>
</evidence>
<evidence type="ECO:0008006" key="7">
    <source>
        <dbReference type="Google" id="ProtNLM"/>
    </source>
</evidence>
<keyword evidence="6" id="KW-1185">Reference proteome</keyword>
<dbReference type="AlphaFoldDB" id="A0A0A3IWJ8"/>
<proteinExistence type="inferred from homology"/>
<comment type="similarity">
    <text evidence="1">Belongs to the CdaR family.</text>
</comment>
<dbReference type="STRING" id="1384049.CD29_07595"/>
<dbReference type="EMBL" id="JPVN01000007">
    <property type="protein sequence ID" value="KGR79202.1"/>
    <property type="molecule type" value="Genomic_DNA"/>
</dbReference>
<dbReference type="Gene3D" id="1.10.10.2840">
    <property type="entry name" value="PucR C-terminal helix-turn-helix domain"/>
    <property type="match status" value="1"/>
</dbReference>
<evidence type="ECO:0000313" key="6">
    <source>
        <dbReference type="Proteomes" id="UP000030416"/>
    </source>
</evidence>
<evidence type="ECO:0000259" key="3">
    <source>
        <dbReference type="Pfam" id="PF13556"/>
    </source>
</evidence>
<dbReference type="Pfam" id="PF13556">
    <property type="entry name" value="HTH_30"/>
    <property type="match status" value="1"/>
</dbReference>
<evidence type="ECO:0000259" key="2">
    <source>
        <dbReference type="Pfam" id="PF07905"/>
    </source>
</evidence>
<dbReference type="Pfam" id="PF17853">
    <property type="entry name" value="GGDEF_2"/>
    <property type="match status" value="1"/>
</dbReference>
<dbReference type="InterPro" id="IPR012914">
    <property type="entry name" value="PucR_dom"/>
</dbReference>
<feature type="domain" description="Purine catabolism PurC-like" evidence="2">
    <location>
        <begin position="7"/>
        <end position="127"/>
    </location>
</feature>
<dbReference type="PANTHER" id="PTHR33744">
    <property type="entry name" value="CARBOHYDRATE DIACID REGULATOR"/>
    <property type="match status" value="1"/>
</dbReference>
<dbReference type="InterPro" id="IPR041522">
    <property type="entry name" value="CdaR_GGDEF"/>
</dbReference>
<evidence type="ECO:0000313" key="5">
    <source>
        <dbReference type="EMBL" id="KGR79202.1"/>
    </source>
</evidence>
<feature type="domain" description="CdaR GGDEF-like" evidence="4">
    <location>
        <begin position="299"/>
        <end position="431"/>
    </location>
</feature>
<comment type="caution">
    <text evidence="5">The sequence shown here is derived from an EMBL/GenBank/DDBJ whole genome shotgun (WGS) entry which is preliminary data.</text>
</comment>
<dbReference type="Pfam" id="PF07905">
    <property type="entry name" value="PucR"/>
    <property type="match status" value="1"/>
</dbReference>
<organism evidence="5 6">
    <name type="scientific">Ureibacillus manganicus DSM 26584</name>
    <dbReference type="NCBI Taxonomy" id="1384049"/>
    <lineage>
        <taxon>Bacteria</taxon>
        <taxon>Bacillati</taxon>
        <taxon>Bacillota</taxon>
        <taxon>Bacilli</taxon>
        <taxon>Bacillales</taxon>
        <taxon>Caryophanaceae</taxon>
        <taxon>Ureibacillus</taxon>
    </lineage>
</organism>